<organism evidence="5 6">
    <name type="scientific">Pseudoalteromonas spongiae</name>
    <dbReference type="NCBI Taxonomy" id="298657"/>
    <lineage>
        <taxon>Bacteria</taxon>
        <taxon>Pseudomonadati</taxon>
        <taxon>Pseudomonadota</taxon>
        <taxon>Gammaproteobacteria</taxon>
        <taxon>Alteromonadales</taxon>
        <taxon>Pseudoalteromonadaceae</taxon>
        <taxon>Pseudoalteromonas</taxon>
    </lineage>
</organism>
<gene>
    <name evidence="5" type="primary">scpB</name>
    <name evidence="5" type="ORF">WAE96_05830</name>
</gene>
<dbReference type="NCBIfam" id="TIGR00281">
    <property type="entry name" value="SMC-Scp complex subunit ScpB"/>
    <property type="match status" value="1"/>
</dbReference>
<proteinExistence type="predicted"/>
<dbReference type="PANTHER" id="PTHR34298:SF2">
    <property type="entry name" value="SEGREGATION AND CONDENSATION PROTEIN B"/>
    <property type="match status" value="1"/>
</dbReference>
<keyword evidence="3" id="KW-0159">Chromosome partition</keyword>
<sequence length="193" mass="21752">MMAKRLSDEQLIELIEAAIFVANMPLTKDKLRDTVLSDFSISLKRIQSAIDAIMAHYATRGVRLVKVGSGYRFQACSSLSPWLNKLWQEKSPKYSRAFLETLSLIAYRQPITRGEIEQVRGVTVSSQTIKTMLEHNWVKVVGYKEVPGKPALYGTTKQFLDHFSLSSLNELPPLPVAQDEKISQILSEPAQLD</sequence>
<evidence type="ECO:0000256" key="4">
    <source>
        <dbReference type="ARBA" id="ARBA00023306"/>
    </source>
</evidence>
<dbReference type="InterPro" id="IPR005234">
    <property type="entry name" value="ScpB_csome_segregation"/>
</dbReference>
<dbReference type="Proteomes" id="UP001382455">
    <property type="component" value="Unassembled WGS sequence"/>
</dbReference>
<dbReference type="EMBL" id="JBAWKS010000001">
    <property type="protein sequence ID" value="MEI4549218.1"/>
    <property type="molecule type" value="Genomic_DNA"/>
</dbReference>
<dbReference type="InterPro" id="IPR036388">
    <property type="entry name" value="WH-like_DNA-bd_sf"/>
</dbReference>
<evidence type="ECO:0000313" key="5">
    <source>
        <dbReference type="EMBL" id="MEI4549218.1"/>
    </source>
</evidence>
<dbReference type="PANTHER" id="PTHR34298">
    <property type="entry name" value="SEGREGATION AND CONDENSATION PROTEIN B"/>
    <property type="match status" value="1"/>
</dbReference>
<dbReference type="SUPFAM" id="SSF46785">
    <property type="entry name" value="Winged helix' DNA-binding domain"/>
    <property type="match status" value="2"/>
</dbReference>
<evidence type="ECO:0000256" key="2">
    <source>
        <dbReference type="ARBA" id="ARBA00022618"/>
    </source>
</evidence>
<evidence type="ECO:0000313" key="6">
    <source>
        <dbReference type="Proteomes" id="UP001382455"/>
    </source>
</evidence>
<keyword evidence="1" id="KW-0963">Cytoplasm</keyword>
<protein>
    <submittedName>
        <fullName evidence="5">SMC-Scp complex subunit ScpB</fullName>
    </submittedName>
</protein>
<evidence type="ECO:0000256" key="3">
    <source>
        <dbReference type="ARBA" id="ARBA00022829"/>
    </source>
</evidence>
<dbReference type="Gene3D" id="1.10.10.10">
    <property type="entry name" value="Winged helix-like DNA-binding domain superfamily/Winged helix DNA-binding domain"/>
    <property type="match status" value="2"/>
</dbReference>
<keyword evidence="4" id="KW-0131">Cell cycle</keyword>
<keyword evidence="6" id="KW-1185">Reference proteome</keyword>
<evidence type="ECO:0000256" key="1">
    <source>
        <dbReference type="ARBA" id="ARBA00022490"/>
    </source>
</evidence>
<dbReference type="Pfam" id="PF04079">
    <property type="entry name" value="SMC_ScpB"/>
    <property type="match status" value="1"/>
</dbReference>
<dbReference type="InterPro" id="IPR036390">
    <property type="entry name" value="WH_DNA-bd_sf"/>
</dbReference>
<reference evidence="5 6" key="1">
    <citation type="submission" date="2023-12" db="EMBL/GenBank/DDBJ databases">
        <title>Friends and Foes: Symbiotic and Algicidal bacterial influence on Karenia brevis blooms.</title>
        <authorList>
            <person name="Fei C."/>
            <person name="Mohamed A.R."/>
            <person name="Booker A."/>
            <person name="Arshad M."/>
            <person name="Klass S."/>
            <person name="Ahn S."/>
            <person name="Gilbert P.M."/>
            <person name="Heil C.A."/>
            <person name="Martinez J.M."/>
            <person name="Amin S.A."/>
        </authorList>
    </citation>
    <scope>NUCLEOTIDE SEQUENCE [LARGE SCALE GENOMIC DNA]</scope>
    <source>
        <strain evidence="5 6">CE15</strain>
    </source>
</reference>
<keyword evidence="2" id="KW-0132">Cell division</keyword>
<comment type="caution">
    <text evidence="5">The sequence shown here is derived from an EMBL/GenBank/DDBJ whole genome shotgun (WGS) entry which is preliminary data.</text>
</comment>
<name>A0ABU8EQI6_9GAMM</name>
<dbReference type="PIRSF" id="PIRSF019345">
    <property type="entry name" value="ScpB"/>
    <property type="match status" value="1"/>
</dbReference>
<accession>A0ABU8EQI6</accession>